<evidence type="ECO:0000256" key="3">
    <source>
        <dbReference type="ARBA" id="ARBA00023015"/>
    </source>
</evidence>
<reference evidence="10" key="1">
    <citation type="submission" date="2018-10" db="EMBL/GenBank/DDBJ databases">
        <title>Acidithiobacillus sulfuriphilus sp. nov.: an extremely acidophilic sulfur-oxidizing chemolithotroph isolated from a neutral pH environment.</title>
        <authorList>
            <person name="Falagan C."/>
            <person name="Moya-Beltran A."/>
            <person name="Quatrini R."/>
            <person name="Johnson D.B."/>
        </authorList>
    </citation>
    <scope>NUCLEOTIDE SEQUENCE [LARGE SCALE GENOMIC DNA]</scope>
    <source>
        <strain evidence="10">CJ-2</strain>
    </source>
</reference>
<keyword evidence="2" id="KW-0902">Two-component regulatory system</keyword>
<dbReference type="Gene3D" id="1.10.10.10">
    <property type="entry name" value="Winged helix-like DNA-binding domain superfamily/Winged helix DNA-binding domain"/>
    <property type="match status" value="1"/>
</dbReference>
<evidence type="ECO:0000313" key="10">
    <source>
        <dbReference type="EMBL" id="RNF59613.1"/>
    </source>
</evidence>
<evidence type="ECO:0000259" key="8">
    <source>
        <dbReference type="PROSITE" id="PS50110"/>
    </source>
</evidence>
<dbReference type="Gene3D" id="3.40.50.2300">
    <property type="match status" value="1"/>
</dbReference>
<proteinExistence type="predicted"/>
<comment type="caution">
    <text evidence="6">Lacks conserved residue(s) required for the propagation of feature annotation.</text>
</comment>
<sequence length="286" mass="31202">MLYVLLGGVLAHAAHWSDAMLLASATAEPWRKKGFLNPVEHPRVLMVSPERSDTVLADGLLRHLGAAVRMESGGEEAEHLLRVWRPQVLVLSLDSSARVAWLAGLRQRAENAAIPMLALGNDSAEEEARAALDAGADAYLARPVGITLLVAQVQSLLHRGEPWEHRVVGHKATLCVDPIARRVWVNGREVSLTRRLFRILHYLALHPDHTFSSADMSTLLSGGKGLLQPNSITAQVHRLRMVLATASAAHWIETVHGFGYRLTLPKTHRGKETASISGTAHEDAST</sequence>
<evidence type="ECO:0000256" key="5">
    <source>
        <dbReference type="ARBA" id="ARBA00023163"/>
    </source>
</evidence>
<dbReference type="PANTHER" id="PTHR48111">
    <property type="entry name" value="REGULATOR OF RPOS"/>
    <property type="match status" value="1"/>
</dbReference>
<dbReference type="GO" id="GO:0032993">
    <property type="term" value="C:protein-DNA complex"/>
    <property type="evidence" value="ECO:0007669"/>
    <property type="project" value="TreeGrafter"/>
</dbReference>
<gene>
    <name evidence="10" type="ORF">EC580_10895</name>
</gene>
<dbReference type="CDD" id="cd00383">
    <property type="entry name" value="trans_reg_C"/>
    <property type="match status" value="1"/>
</dbReference>
<evidence type="ECO:0000256" key="2">
    <source>
        <dbReference type="ARBA" id="ARBA00023012"/>
    </source>
</evidence>
<dbReference type="InterPro" id="IPR016032">
    <property type="entry name" value="Sig_transdc_resp-reg_C-effctor"/>
</dbReference>
<keyword evidence="1" id="KW-0597">Phosphoprotein</keyword>
<dbReference type="InterPro" id="IPR039420">
    <property type="entry name" value="WalR-like"/>
</dbReference>
<organism evidence="10">
    <name type="scientific">Acidithiobacillus sulfuriphilus</name>
    <dbReference type="NCBI Taxonomy" id="1867749"/>
    <lineage>
        <taxon>Bacteria</taxon>
        <taxon>Pseudomonadati</taxon>
        <taxon>Pseudomonadota</taxon>
        <taxon>Acidithiobacillia</taxon>
        <taxon>Acidithiobacillales</taxon>
        <taxon>Acidithiobacillaceae</taxon>
        <taxon>Acidithiobacillus</taxon>
    </lineage>
</organism>
<protein>
    <submittedName>
        <fullName evidence="10">DNA-binding response regulator</fullName>
    </submittedName>
</protein>
<evidence type="ECO:0000259" key="9">
    <source>
        <dbReference type="PROSITE" id="PS51755"/>
    </source>
</evidence>
<evidence type="ECO:0000256" key="1">
    <source>
        <dbReference type="ARBA" id="ARBA00022553"/>
    </source>
</evidence>
<dbReference type="Pfam" id="PF00486">
    <property type="entry name" value="Trans_reg_C"/>
    <property type="match status" value="1"/>
</dbReference>
<comment type="caution">
    <text evidence="10">The sequence shown here is derived from an EMBL/GenBank/DDBJ whole genome shotgun (WGS) entry which is preliminary data.</text>
</comment>
<dbReference type="AlphaFoldDB" id="A0A3M8QTL2"/>
<dbReference type="GO" id="GO:0005829">
    <property type="term" value="C:cytosol"/>
    <property type="evidence" value="ECO:0007669"/>
    <property type="project" value="TreeGrafter"/>
</dbReference>
<dbReference type="InterPro" id="IPR036388">
    <property type="entry name" value="WH-like_DNA-bd_sf"/>
</dbReference>
<keyword evidence="4 7" id="KW-0238">DNA-binding</keyword>
<dbReference type="RefSeq" id="WP_123104950.1">
    <property type="nucleotide sequence ID" value="NZ_CP127527.1"/>
</dbReference>
<evidence type="ECO:0000256" key="6">
    <source>
        <dbReference type="PROSITE-ProRule" id="PRU00169"/>
    </source>
</evidence>
<dbReference type="InterPro" id="IPR011006">
    <property type="entry name" value="CheY-like_superfamily"/>
</dbReference>
<dbReference type="GO" id="GO:0000156">
    <property type="term" value="F:phosphorelay response regulator activity"/>
    <property type="evidence" value="ECO:0007669"/>
    <property type="project" value="TreeGrafter"/>
</dbReference>
<dbReference type="EMBL" id="RIZI01000183">
    <property type="protein sequence ID" value="RNF59613.1"/>
    <property type="molecule type" value="Genomic_DNA"/>
</dbReference>
<evidence type="ECO:0000256" key="4">
    <source>
        <dbReference type="ARBA" id="ARBA00023125"/>
    </source>
</evidence>
<evidence type="ECO:0000256" key="7">
    <source>
        <dbReference type="PROSITE-ProRule" id="PRU01091"/>
    </source>
</evidence>
<feature type="domain" description="OmpR/PhoB-type" evidence="9">
    <location>
        <begin position="163"/>
        <end position="264"/>
    </location>
</feature>
<dbReference type="PROSITE" id="PS51755">
    <property type="entry name" value="OMPR_PHOB"/>
    <property type="match status" value="1"/>
</dbReference>
<dbReference type="PROSITE" id="PS50110">
    <property type="entry name" value="RESPONSE_REGULATORY"/>
    <property type="match status" value="1"/>
</dbReference>
<dbReference type="InterPro" id="IPR001789">
    <property type="entry name" value="Sig_transdc_resp-reg_receiver"/>
</dbReference>
<keyword evidence="5" id="KW-0804">Transcription</keyword>
<dbReference type="SUPFAM" id="SSF52172">
    <property type="entry name" value="CheY-like"/>
    <property type="match status" value="1"/>
</dbReference>
<dbReference type="GO" id="GO:0000976">
    <property type="term" value="F:transcription cis-regulatory region binding"/>
    <property type="evidence" value="ECO:0007669"/>
    <property type="project" value="TreeGrafter"/>
</dbReference>
<dbReference type="SUPFAM" id="SSF46894">
    <property type="entry name" value="C-terminal effector domain of the bipartite response regulators"/>
    <property type="match status" value="1"/>
</dbReference>
<accession>A0A3M8QTL2</accession>
<dbReference type="OrthoDB" id="8927943at2"/>
<name>A0A3M8QTL2_9PROT</name>
<dbReference type="GO" id="GO:0006355">
    <property type="term" value="P:regulation of DNA-templated transcription"/>
    <property type="evidence" value="ECO:0007669"/>
    <property type="project" value="InterPro"/>
</dbReference>
<feature type="DNA-binding region" description="OmpR/PhoB-type" evidence="7">
    <location>
        <begin position="163"/>
        <end position="264"/>
    </location>
</feature>
<dbReference type="SMART" id="SM00862">
    <property type="entry name" value="Trans_reg_C"/>
    <property type="match status" value="1"/>
</dbReference>
<keyword evidence="3" id="KW-0805">Transcription regulation</keyword>
<feature type="domain" description="Response regulatory" evidence="8">
    <location>
        <begin position="43"/>
        <end position="157"/>
    </location>
</feature>
<dbReference type="PANTHER" id="PTHR48111:SF1">
    <property type="entry name" value="TWO-COMPONENT RESPONSE REGULATOR ORR33"/>
    <property type="match status" value="1"/>
</dbReference>
<dbReference type="InterPro" id="IPR001867">
    <property type="entry name" value="OmpR/PhoB-type_DNA-bd"/>
</dbReference>